<dbReference type="GeneID" id="54466319"/>
<organism evidence="1">
    <name type="scientific">Mytilinidion resinicola</name>
    <dbReference type="NCBI Taxonomy" id="574789"/>
    <lineage>
        <taxon>Eukaryota</taxon>
        <taxon>Fungi</taxon>
        <taxon>Dikarya</taxon>
        <taxon>Ascomycota</taxon>
        <taxon>Pezizomycotina</taxon>
        <taxon>Dothideomycetes</taxon>
        <taxon>Pleosporomycetidae</taxon>
        <taxon>Mytilinidiales</taxon>
        <taxon>Mytilinidiaceae</taxon>
        <taxon>Mytilinidion</taxon>
    </lineage>
</organism>
<evidence type="ECO:0000313" key="1">
    <source>
        <dbReference type="EMBL" id="KAF2810872.1"/>
    </source>
</evidence>
<dbReference type="RefSeq" id="XP_033577836.1">
    <property type="nucleotide sequence ID" value="XM_033725426.1"/>
</dbReference>
<dbReference type="EMBL" id="MU003699">
    <property type="protein sequence ID" value="KAF2810872.1"/>
    <property type="molecule type" value="Genomic_DNA"/>
</dbReference>
<reference evidence="1 3" key="1">
    <citation type="journal article" date="2020" name="Stud. Mycol.">
        <title>101 Dothideomycetes genomes: a test case for predicting lifestyles and emergence of pathogens.</title>
        <authorList>
            <person name="Haridas S."/>
            <person name="Albert R."/>
            <person name="Binder M."/>
            <person name="Bloem J."/>
            <person name="Labutti K."/>
            <person name="Salamov A."/>
            <person name="Andreopoulos B."/>
            <person name="Baker S."/>
            <person name="Barry K."/>
            <person name="Bills G."/>
            <person name="Bluhm B."/>
            <person name="Cannon C."/>
            <person name="Castanera R."/>
            <person name="Culley D."/>
            <person name="Daum C."/>
            <person name="Ezra D."/>
            <person name="Gonzalez J."/>
            <person name="Henrissat B."/>
            <person name="Kuo A."/>
            <person name="Liang C."/>
            <person name="Lipzen A."/>
            <person name="Lutzoni F."/>
            <person name="Magnuson J."/>
            <person name="Mondo S."/>
            <person name="Nolan M."/>
            <person name="Ohm R."/>
            <person name="Pangilinan J."/>
            <person name="Park H.-J."/>
            <person name="Ramirez L."/>
            <person name="Alfaro M."/>
            <person name="Sun H."/>
            <person name="Tritt A."/>
            <person name="Yoshinaga Y."/>
            <person name="Zwiers L.-H."/>
            <person name="Turgeon B."/>
            <person name="Goodwin S."/>
            <person name="Spatafora J."/>
            <person name="Crous P."/>
            <person name="Grigoriev I."/>
        </authorList>
    </citation>
    <scope>NUCLEOTIDE SEQUENCE</scope>
    <source>
        <strain evidence="1 3">CBS 304.34</strain>
    </source>
</reference>
<reference evidence="3" key="2">
    <citation type="submission" date="2020-04" db="EMBL/GenBank/DDBJ databases">
        <authorList>
            <consortium name="NCBI Genome Project"/>
        </authorList>
    </citation>
    <scope>NUCLEOTIDE SEQUENCE</scope>
    <source>
        <strain evidence="3">CBS 304.34</strain>
    </source>
</reference>
<reference evidence="3" key="3">
    <citation type="submission" date="2025-04" db="UniProtKB">
        <authorList>
            <consortium name="RefSeq"/>
        </authorList>
    </citation>
    <scope>IDENTIFICATION</scope>
    <source>
        <strain evidence="3">CBS 304.34</strain>
    </source>
</reference>
<sequence>MARHNPPLLQTRARTRRTPVVQAKAAKTMVKNPVVTNLSATAASKVVRGGRWIPLRQILQSQPIAKRPTGAIGYEELRKWWIARGERFDFLALPGELRNEVYQYLVCTFVYLYLCRGRNTRDRLTEWGGIFSTGLLESEYGPTGTHVRTKSRAGISVRQGVLNGAQALGGLLLSSKHMHYEVSGLLWKGMGFPFQERWYGDIKLERFA</sequence>
<protein>
    <submittedName>
        <fullName evidence="1 3">Uncharacterized protein</fullName>
    </submittedName>
</protein>
<proteinExistence type="predicted"/>
<gene>
    <name evidence="1 3" type="ORF">BDZ99DRAFT_519553</name>
</gene>
<evidence type="ECO:0000313" key="2">
    <source>
        <dbReference type="Proteomes" id="UP000504636"/>
    </source>
</evidence>
<dbReference type="Proteomes" id="UP000504636">
    <property type="component" value="Unplaced"/>
</dbReference>
<dbReference type="OrthoDB" id="10523536at2759"/>
<dbReference type="AlphaFoldDB" id="A0A6A6YPR8"/>
<keyword evidence="2" id="KW-1185">Reference proteome</keyword>
<accession>A0A6A6YPR8</accession>
<name>A0A6A6YPR8_9PEZI</name>
<evidence type="ECO:0000313" key="3">
    <source>
        <dbReference type="RefSeq" id="XP_033577836.1"/>
    </source>
</evidence>